<feature type="compositionally biased region" description="Polar residues" evidence="1">
    <location>
        <begin position="586"/>
        <end position="601"/>
    </location>
</feature>
<feature type="compositionally biased region" description="Polar residues" evidence="1">
    <location>
        <begin position="722"/>
        <end position="735"/>
    </location>
</feature>
<accession>A0A4W5RG91</accession>
<proteinExistence type="predicted"/>
<evidence type="ECO:0000313" key="3">
    <source>
        <dbReference type="Proteomes" id="UP000314982"/>
    </source>
</evidence>
<feature type="compositionally biased region" description="Basic and acidic residues" evidence="1">
    <location>
        <begin position="566"/>
        <end position="583"/>
    </location>
</feature>
<dbReference type="STRING" id="62062.ENSHHUP00000085028"/>
<reference evidence="3" key="1">
    <citation type="submission" date="2018-06" db="EMBL/GenBank/DDBJ databases">
        <title>Genome assembly of Danube salmon.</title>
        <authorList>
            <person name="Macqueen D.J."/>
            <person name="Gundappa M.K."/>
        </authorList>
    </citation>
    <scope>NUCLEOTIDE SEQUENCE [LARGE SCALE GENOMIC DNA]</scope>
</reference>
<feature type="compositionally biased region" description="Low complexity" evidence="1">
    <location>
        <begin position="687"/>
        <end position="706"/>
    </location>
</feature>
<dbReference type="AlphaFoldDB" id="A0A4W5RG91"/>
<feature type="region of interest" description="Disordered" evidence="1">
    <location>
        <begin position="487"/>
        <end position="672"/>
    </location>
</feature>
<name>A0A4W5RG91_9TELE</name>
<reference evidence="2" key="2">
    <citation type="submission" date="2025-08" db="UniProtKB">
        <authorList>
            <consortium name="Ensembl"/>
        </authorList>
    </citation>
    <scope>IDENTIFICATION</scope>
</reference>
<organism evidence="2 3">
    <name type="scientific">Hucho hucho</name>
    <name type="common">huchen</name>
    <dbReference type="NCBI Taxonomy" id="62062"/>
    <lineage>
        <taxon>Eukaryota</taxon>
        <taxon>Metazoa</taxon>
        <taxon>Chordata</taxon>
        <taxon>Craniata</taxon>
        <taxon>Vertebrata</taxon>
        <taxon>Euteleostomi</taxon>
        <taxon>Actinopterygii</taxon>
        <taxon>Neopterygii</taxon>
        <taxon>Teleostei</taxon>
        <taxon>Protacanthopterygii</taxon>
        <taxon>Salmoniformes</taxon>
        <taxon>Salmonidae</taxon>
        <taxon>Salmoninae</taxon>
        <taxon>Hucho</taxon>
    </lineage>
</organism>
<feature type="region of interest" description="Disordered" evidence="1">
    <location>
        <begin position="250"/>
        <end position="298"/>
    </location>
</feature>
<dbReference type="PANTHER" id="PTHR15012:SF33">
    <property type="entry name" value="PROTEIN SHROOM3"/>
    <property type="match status" value="1"/>
</dbReference>
<dbReference type="GeneTree" id="ENSGT00940000157778"/>
<evidence type="ECO:0000256" key="1">
    <source>
        <dbReference type="SAM" id="MobiDB-lite"/>
    </source>
</evidence>
<reference evidence="2" key="3">
    <citation type="submission" date="2025-09" db="UniProtKB">
        <authorList>
            <consortium name="Ensembl"/>
        </authorList>
    </citation>
    <scope>IDENTIFICATION</scope>
</reference>
<dbReference type="Proteomes" id="UP000314982">
    <property type="component" value="Unassembled WGS sequence"/>
</dbReference>
<feature type="compositionally biased region" description="Basic residues" evidence="1">
    <location>
        <begin position="790"/>
        <end position="801"/>
    </location>
</feature>
<dbReference type="GO" id="GO:0007015">
    <property type="term" value="P:actin filament organization"/>
    <property type="evidence" value="ECO:0007669"/>
    <property type="project" value="TreeGrafter"/>
</dbReference>
<feature type="compositionally biased region" description="Low complexity" evidence="1">
    <location>
        <begin position="773"/>
        <end position="789"/>
    </location>
</feature>
<protein>
    <recommendedName>
        <fullName evidence="4">ASD1 domain-containing protein</fullName>
    </recommendedName>
</protein>
<dbReference type="GO" id="GO:0043296">
    <property type="term" value="C:apical junction complex"/>
    <property type="evidence" value="ECO:0007669"/>
    <property type="project" value="TreeGrafter"/>
</dbReference>
<dbReference type="PANTHER" id="PTHR15012">
    <property type="entry name" value="APICAL PROTEIN/SHROOM-RELATED"/>
    <property type="match status" value="1"/>
</dbReference>
<feature type="compositionally biased region" description="Basic and acidic residues" evidence="1">
    <location>
        <begin position="514"/>
        <end position="524"/>
    </location>
</feature>
<evidence type="ECO:0008006" key="4">
    <source>
        <dbReference type="Google" id="ProtNLM"/>
    </source>
</evidence>
<feature type="region of interest" description="Disordered" evidence="1">
    <location>
        <begin position="684"/>
        <end position="862"/>
    </location>
</feature>
<dbReference type="GO" id="GO:0016324">
    <property type="term" value="C:apical plasma membrane"/>
    <property type="evidence" value="ECO:0007669"/>
    <property type="project" value="TreeGrafter"/>
</dbReference>
<feature type="compositionally biased region" description="Low complexity" evidence="1">
    <location>
        <begin position="265"/>
        <end position="276"/>
    </location>
</feature>
<feature type="compositionally biased region" description="Polar residues" evidence="1">
    <location>
        <begin position="334"/>
        <end position="344"/>
    </location>
</feature>
<dbReference type="GO" id="GO:0051015">
    <property type="term" value="F:actin filament binding"/>
    <property type="evidence" value="ECO:0007669"/>
    <property type="project" value="InterPro"/>
</dbReference>
<feature type="compositionally biased region" description="Basic and acidic residues" evidence="1">
    <location>
        <begin position="710"/>
        <end position="721"/>
    </location>
</feature>
<dbReference type="Ensembl" id="ENSHHUT00000087686.1">
    <property type="protein sequence ID" value="ENSHHUP00000085028.1"/>
    <property type="gene ID" value="ENSHHUG00000049280.1"/>
</dbReference>
<feature type="compositionally biased region" description="Polar residues" evidence="1">
    <location>
        <begin position="539"/>
        <end position="565"/>
    </location>
</feature>
<evidence type="ECO:0000313" key="2">
    <source>
        <dbReference type="Ensembl" id="ENSHHUP00000085028.1"/>
    </source>
</evidence>
<dbReference type="GO" id="GO:0005912">
    <property type="term" value="C:adherens junction"/>
    <property type="evidence" value="ECO:0007669"/>
    <property type="project" value="TreeGrafter"/>
</dbReference>
<feature type="compositionally biased region" description="Polar residues" evidence="1">
    <location>
        <begin position="838"/>
        <end position="851"/>
    </location>
</feature>
<dbReference type="GO" id="GO:0030864">
    <property type="term" value="C:cortical actin cytoskeleton"/>
    <property type="evidence" value="ECO:0007669"/>
    <property type="project" value="TreeGrafter"/>
</dbReference>
<feature type="region of interest" description="Disordered" evidence="1">
    <location>
        <begin position="331"/>
        <end position="371"/>
    </location>
</feature>
<keyword evidence="3" id="KW-1185">Reference proteome</keyword>
<feature type="region of interest" description="Disordered" evidence="1">
    <location>
        <begin position="384"/>
        <end position="451"/>
    </location>
</feature>
<feature type="compositionally biased region" description="Low complexity" evidence="1">
    <location>
        <begin position="350"/>
        <end position="369"/>
    </location>
</feature>
<dbReference type="InterPro" id="IPR027685">
    <property type="entry name" value="Shroom_fam"/>
</dbReference>
<sequence length="862" mass="93029">MCLMLSVSGGAAYYLLYLINSLNQVRIKVLLSTPLYSLLSPLLSTLSTPLPSPLSPLLSTLSTPLYSPLLSTLSTPLPSLLSPLLSTLSTPLYSLHSSPLSPLLSTISPPLYSPLLSTLSPPLPSPLYSLLSSPLLSSPLHSSSCHQLSASKSSNSMDHLHSKRDSAYSSFSTSSSIPEYLAAAPTFSKERSYSMETVPQRCGVSGGGGGAVAEGMQHADIQYVHKVYDPQQSGAQEHEVSSAGLLHNHEAGRVGSRSGGKASCHRGSSSCSNSSGGSNGGNNHGNNPKRHSVGTIWGQSQSASCSSYESLKGAPAPPMRSDSYAAIRHLERPNSWSSQEQTRSIRALHKGSTSSWHHSSGSVVSSLGKGSYGAEGQLHTVIEKSPESSPTIKPKQGVGQVPQPPQPQNTSGRLMLPQGIYPVPPPEPHYAQMPTSSPSPSSVYPGLARESSLSRQRQLQALGVGISVDTGIAVAVENGYQSNTSNSYVTCSNQPQHHDFAQPPTKQPAQPVDRGGDRGHEETQTKLGLCRSHLKGEGQSVSRRQSQQDHGQGQAYRPSSAQSIGQERRDPYTPFQPRRERLPRYSQGSESYTENHQQGQVRHTEHSHPDPQPPTTMPSKISKGHVPQGIRSTSTPAQGSDHRVNNQRSRSPVRHYSDPSPPHHQRNQRGPEHPLTRLENALAEVQRCASPESSARSRSSHQRSPSVLEKVNRFERHEQGKQRSQSTSASHTNLGPSSSSSRPTQPQPRPRHHERAMSHGAGMDDLRNMLERSNSPSSTCRTLSSSSSSHHGKTTVAHKGHHYAEQQKPGSCDKAKPQTSRVPHHQPNPLDPHPGSALQRSMSTFQLGSQEGQEETGHDRDR</sequence>